<sequence>MVEAGAIGDAQTRFVHVPAMVEAGAIGDAQTRACAAWLTSDEPGTLDGPKAFDEMPPQECDVCQTDIASWFRCIFSKMESMS</sequence>
<name>B6UCB4_MAIZE</name>
<dbReference type="AlphaFoldDB" id="B6UCB4"/>
<evidence type="ECO:0000313" key="2">
    <source>
        <dbReference type="EnsemblPlants" id="Zm00001eb060570_P001"/>
    </source>
</evidence>
<evidence type="ECO:0000313" key="3">
    <source>
        <dbReference type="Proteomes" id="UP000007305"/>
    </source>
</evidence>
<reference evidence="2" key="3">
    <citation type="submission" date="2019-07" db="EMBL/GenBank/DDBJ databases">
        <authorList>
            <person name="Seetharam A."/>
            <person name="Woodhouse M."/>
            <person name="Cannon E."/>
        </authorList>
    </citation>
    <scope>NUCLEOTIDE SEQUENCE [LARGE SCALE GENOMIC DNA]</scope>
    <source>
        <strain evidence="2">cv. B73</strain>
    </source>
</reference>
<keyword evidence="3" id="KW-1185">Reference proteome</keyword>
<accession>B6UCB4</accession>
<reference evidence="2" key="4">
    <citation type="submission" date="2021-05" db="UniProtKB">
        <authorList>
            <consortium name="EnsemblPlants"/>
        </authorList>
    </citation>
    <scope>IDENTIFICATION</scope>
    <source>
        <strain evidence="2">cv. B73</strain>
    </source>
</reference>
<organism evidence="1">
    <name type="scientific">Zea mays</name>
    <name type="common">Maize</name>
    <dbReference type="NCBI Taxonomy" id="4577"/>
    <lineage>
        <taxon>Eukaryota</taxon>
        <taxon>Viridiplantae</taxon>
        <taxon>Streptophyta</taxon>
        <taxon>Embryophyta</taxon>
        <taxon>Tracheophyta</taxon>
        <taxon>Spermatophyta</taxon>
        <taxon>Magnoliopsida</taxon>
        <taxon>Liliopsida</taxon>
        <taxon>Poales</taxon>
        <taxon>Poaceae</taxon>
        <taxon>PACMAD clade</taxon>
        <taxon>Panicoideae</taxon>
        <taxon>Andropogonodae</taxon>
        <taxon>Andropogoneae</taxon>
        <taxon>Tripsacinae</taxon>
        <taxon>Zea</taxon>
    </lineage>
</organism>
<reference evidence="3" key="2">
    <citation type="submission" date="2015-12" db="EMBL/GenBank/DDBJ databases">
        <title>Update maize B73 reference genome by single molecule sequencing technologies.</title>
        <authorList>
            <consortium name="Maize Genome Sequencing Project"/>
            <person name="Ware D."/>
        </authorList>
    </citation>
    <scope>NUCLEOTIDE SEQUENCE [LARGE SCALE GENOMIC DNA]</scope>
    <source>
        <strain evidence="3">cv. B73</strain>
    </source>
</reference>
<dbReference type="HOGENOM" id="CLU_2561626_0_0_1"/>
<dbReference type="EnsemblPlants" id="Zm00001eb060570_T001">
    <property type="protein sequence ID" value="Zm00001eb060570_P001"/>
    <property type="gene ID" value="Zm00001eb060570"/>
</dbReference>
<dbReference type="Proteomes" id="UP000007305">
    <property type="component" value="Chromosome 1"/>
</dbReference>
<dbReference type="KEGG" id="zma:100278691"/>
<reference evidence="1" key="1">
    <citation type="journal article" date="2009" name="Plant Mol. Biol.">
        <title>Insights into corn genes derived from large-scale cDNA sequencing.</title>
        <authorList>
            <person name="Alexandrov N.N."/>
            <person name="Brover V.V."/>
            <person name="Freidin S."/>
            <person name="Troukhan M.E."/>
            <person name="Tatarinova T.V."/>
            <person name="Zhang H."/>
            <person name="Swaller T.J."/>
            <person name="Lu Y.P."/>
            <person name="Bouck J."/>
            <person name="Flavell R.B."/>
            <person name="Feldmann K.A."/>
        </authorList>
    </citation>
    <scope>NUCLEOTIDE SEQUENCE</scope>
</reference>
<dbReference type="Gramene" id="Zm00001eb060570_T001">
    <property type="protein sequence ID" value="Zm00001eb060570_P001"/>
    <property type="gene ID" value="Zm00001eb060570"/>
</dbReference>
<proteinExistence type="evidence at transcript level"/>
<protein>
    <submittedName>
        <fullName evidence="1 2">Uncharacterized protein</fullName>
    </submittedName>
</protein>
<gene>
    <name evidence="2" type="primary">LOC100278691</name>
</gene>
<dbReference type="RefSeq" id="NP_001351408.1">
    <property type="nucleotide sequence ID" value="NM_001364479.1"/>
</dbReference>
<dbReference type="EMBL" id="EU974879">
    <property type="protein sequence ID" value="ACG46997.1"/>
    <property type="molecule type" value="mRNA"/>
</dbReference>
<dbReference type="GeneID" id="100278691"/>
<evidence type="ECO:0000313" key="1">
    <source>
        <dbReference type="EMBL" id="ACG46997.1"/>
    </source>
</evidence>